<dbReference type="AlphaFoldDB" id="A0A7H1NTH4"/>
<evidence type="ECO:0000256" key="9">
    <source>
        <dbReference type="RuleBase" id="RU364112"/>
    </source>
</evidence>
<keyword evidence="12" id="KW-1185">Reference proteome</keyword>
<evidence type="ECO:0000256" key="4">
    <source>
        <dbReference type="ARBA" id="ARBA00022729"/>
    </source>
</evidence>
<dbReference type="CDD" id="cd16378">
    <property type="entry name" value="CcmH_N"/>
    <property type="match status" value="1"/>
</dbReference>
<feature type="transmembrane region" description="Helical" evidence="9">
    <location>
        <begin position="32"/>
        <end position="52"/>
    </location>
</feature>
<evidence type="ECO:0000256" key="8">
    <source>
        <dbReference type="ARBA" id="ARBA00060491"/>
    </source>
</evidence>
<accession>A0A7H1NTH4</accession>
<evidence type="ECO:0000256" key="6">
    <source>
        <dbReference type="ARBA" id="ARBA00023004"/>
    </source>
</evidence>
<feature type="transmembrane region" description="Helical" evidence="9">
    <location>
        <begin position="137"/>
        <end position="157"/>
    </location>
</feature>
<evidence type="ECO:0000256" key="5">
    <source>
        <dbReference type="ARBA" id="ARBA00022748"/>
    </source>
</evidence>
<dbReference type="Pfam" id="PF03918">
    <property type="entry name" value="CcmH"/>
    <property type="match status" value="1"/>
</dbReference>
<protein>
    <recommendedName>
        <fullName evidence="9">Cytochrome c-type biogenesis protein</fullName>
    </recommendedName>
</protein>
<reference evidence="11 12" key="1">
    <citation type="submission" date="2020-08" db="EMBL/GenBank/DDBJ databases">
        <title>Complete genome sequence of Entomobacter blattae G55GP.</title>
        <authorList>
            <person name="Poehlein A."/>
            <person name="Guzman J."/>
            <person name="Daniel R."/>
            <person name="Vilcinskas A."/>
        </authorList>
    </citation>
    <scope>NUCLEOTIDE SEQUENCE [LARGE SCALE GENOMIC DNA]</scope>
    <source>
        <strain evidence="11 12">G55GP</strain>
    </source>
</reference>
<keyword evidence="2 9" id="KW-0349">Heme</keyword>
<organism evidence="11 12">
    <name type="scientific">Entomobacter blattae</name>
    <dbReference type="NCBI Taxonomy" id="2762277"/>
    <lineage>
        <taxon>Bacteria</taxon>
        <taxon>Pseudomonadati</taxon>
        <taxon>Pseudomonadota</taxon>
        <taxon>Alphaproteobacteria</taxon>
        <taxon>Acetobacterales</taxon>
        <taxon>Acetobacteraceae</taxon>
        <taxon>Entomobacter</taxon>
    </lineage>
</organism>
<evidence type="ECO:0000256" key="1">
    <source>
        <dbReference type="ARBA" id="ARBA00010342"/>
    </source>
</evidence>
<dbReference type="GO" id="GO:0017004">
    <property type="term" value="P:cytochrome complex assembly"/>
    <property type="evidence" value="ECO:0007669"/>
    <property type="project" value="UniProtKB-KW"/>
</dbReference>
<evidence type="ECO:0000256" key="7">
    <source>
        <dbReference type="ARBA" id="ARBA00037230"/>
    </source>
</evidence>
<name>A0A7H1NTH4_9PROT</name>
<dbReference type="Gene3D" id="1.10.8.640">
    <property type="entry name" value="Cytochrome C biogenesis protein"/>
    <property type="match status" value="1"/>
</dbReference>
<dbReference type="PANTHER" id="PTHR47870">
    <property type="entry name" value="CYTOCHROME C-TYPE BIOGENESIS PROTEIN CCMH"/>
    <property type="match status" value="1"/>
</dbReference>
<dbReference type="InterPro" id="IPR005616">
    <property type="entry name" value="CcmH/CycL/Ccl2/NrfF_N"/>
</dbReference>
<feature type="domain" description="CcmH/CycL/Ccl2/NrfF N-terminal" evidence="10">
    <location>
        <begin position="40"/>
        <end position="180"/>
    </location>
</feature>
<evidence type="ECO:0000259" key="10">
    <source>
        <dbReference type="Pfam" id="PF03918"/>
    </source>
</evidence>
<dbReference type="GO" id="GO:0046872">
    <property type="term" value="F:metal ion binding"/>
    <property type="evidence" value="ECO:0007669"/>
    <property type="project" value="UniProtKB-KW"/>
</dbReference>
<dbReference type="PANTHER" id="PTHR47870:SF1">
    <property type="entry name" value="CYTOCHROME C-TYPE BIOGENESIS PROTEIN CCMH"/>
    <property type="match status" value="1"/>
</dbReference>
<dbReference type="KEGG" id="ebla:JGUZn3_18700"/>
<dbReference type="Proteomes" id="UP000516349">
    <property type="component" value="Chromosome"/>
</dbReference>
<dbReference type="GO" id="GO:0005886">
    <property type="term" value="C:plasma membrane"/>
    <property type="evidence" value="ECO:0007669"/>
    <property type="project" value="TreeGrafter"/>
</dbReference>
<evidence type="ECO:0000313" key="12">
    <source>
        <dbReference type="Proteomes" id="UP000516349"/>
    </source>
</evidence>
<keyword evidence="9" id="KW-0472">Membrane</keyword>
<keyword evidence="9" id="KW-1133">Transmembrane helix</keyword>
<proteinExistence type="inferred from homology"/>
<dbReference type="EMBL" id="CP060244">
    <property type="protein sequence ID" value="QNT79084.1"/>
    <property type="molecule type" value="Genomic_DNA"/>
</dbReference>
<sequence>MKSFSLFLDLSFLLGLSFRVPGFLARFFFKPIGAVGLITLLFLFPLHTLYAIDSPSELLANVDQEKRAEKLGSQLRCLVCQNESIEDSNAELAKDLRHVIREHITMGESDPQIMQWMVKRYGTFIQLSPPFNLGTTLLWVMPFLSVIVGGGLCFYFYRKSHKNSLSLPLTPKEKDILAKIIQQDGSQE</sequence>
<keyword evidence="5" id="KW-0201">Cytochrome c-type biogenesis</keyword>
<evidence type="ECO:0000256" key="3">
    <source>
        <dbReference type="ARBA" id="ARBA00022723"/>
    </source>
</evidence>
<comment type="function">
    <text evidence="7">Required for the biogenesis of c-type cytochromes. Possible subunit of a heme lyase.</text>
</comment>
<dbReference type="InterPro" id="IPR051263">
    <property type="entry name" value="C-type_cytochrome_biogenesis"/>
</dbReference>
<gene>
    <name evidence="11" type="ORF">JGUZn3_18700</name>
</gene>
<comment type="similarity">
    <text evidence="1 9">Belongs to the CcmH/CycL/Ccl2/NrfF family.</text>
</comment>
<keyword evidence="6 9" id="KW-0408">Iron</keyword>
<evidence type="ECO:0000256" key="2">
    <source>
        <dbReference type="ARBA" id="ARBA00022617"/>
    </source>
</evidence>
<dbReference type="InterPro" id="IPR038297">
    <property type="entry name" value="CcmH/CycL/NrfF/Ccl2_sf"/>
</dbReference>
<comment type="subcellular location">
    <subcellularLocation>
        <location evidence="8">Membrane</location>
        <topology evidence="8">Single-pass membrane protein</topology>
        <orientation evidence="8">Periplasmic side</orientation>
    </subcellularLocation>
</comment>
<dbReference type="FunFam" id="1.10.8.640:FF:000001">
    <property type="entry name" value="Cytochrome c-type biogenesis protein"/>
    <property type="match status" value="1"/>
</dbReference>
<evidence type="ECO:0000313" key="11">
    <source>
        <dbReference type="EMBL" id="QNT79084.1"/>
    </source>
</evidence>
<keyword evidence="9" id="KW-0812">Transmembrane</keyword>
<keyword evidence="3 9" id="KW-0479">Metal-binding</keyword>
<keyword evidence="4 9" id="KW-0732">Signal</keyword>